<feature type="compositionally biased region" description="Acidic residues" evidence="1">
    <location>
        <begin position="147"/>
        <end position="169"/>
    </location>
</feature>
<keyword evidence="2" id="KW-0472">Membrane</keyword>
<dbReference type="Gene3D" id="2.60.120.260">
    <property type="entry name" value="Galactose-binding domain-like"/>
    <property type="match status" value="1"/>
</dbReference>
<keyword evidence="2" id="KW-0812">Transmembrane</keyword>
<comment type="caution">
    <text evidence="3">The sequence shown here is derived from an EMBL/GenBank/DDBJ whole genome shotgun (WGS) entry which is preliminary data.</text>
</comment>
<proteinExistence type="predicted"/>
<organism evidence="3 4">
    <name type="scientific">Streptomyces millisiae</name>
    <dbReference type="NCBI Taxonomy" id="3075542"/>
    <lineage>
        <taxon>Bacteria</taxon>
        <taxon>Bacillati</taxon>
        <taxon>Actinomycetota</taxon>
        <taxon>Actinomycetes</taxon>
        <taxon>Kitasatosporales</taxon>
        <taxon>Streptomycetaceae</taxon>
        <taxon>Streptomyces</taxon>
    </lineage>
</organism>
<evidence type="ECO:0000256" key="1">
    <source>
        <dbReference type="SAM" id="MobiDB-lite"/>
    </source>
</evidence>
<feature type="region of interest" description="Disordered" evidence="1">
    <location>
        <begin position="128"/>
        <end position="169"/>
    </location>
</feature>
<name>A0ABU2LZ90_9ACTN</name>
<feature type="transmembrane region" description="Helical" evidence="2">
    <location>
        <begin position="104"/>
        <end position="126"/>
    </location>
</feature>
<dbReference type="EMBL" id="JAVREM010000077">
    <property type="protein sequence ID" value="MDT0322907.1"/>
    <property type="molecule type" value="Genomic_DNA"/>
</dbReference>
<protein>
    <submittedName>
        <fullName evidence="3">Carbohydrate-binding protein</fullName>
    </submittedName>
</protein>
<feature type="region of interest" description="Disordered" evidence="1">
    <location>
        <begin position="1"/>
        <end position="100"/>
    </location>
</feature>
<keyword evidence="4" id="KW-1185">Reference proteome</keyword>
<evidence type="ECO:0000313" key="4">
    <source>
        <dbReference type="Proteomes" id="UP001183420"/>
    </source>
</evidence>
<feature type="compositionally biased region" description="Gly residues" evidence="1">
    <location>
        <begin position="53"/>
        <end position="66"/>
    </location>
</feature>
<gene>
    <name evidence="3" type="ORF">RNC47_31795</name>
</gene>
<evidence type="ECO:0000313" key="3">
    <source>
        <dbReference type="EMBL" id="MDT0322907.1"/>
    </source>
</evidence>
<reference evidence="4" key="1">
    <citation type="submission" date="2023-07" db="EMBL/GenBank/DDBJ databases">
        <title>30 novel species of actinomycetes from the DSMZ collection.</title>
        <authorList>
            <person name="Nouioui I."/>
        </authorList>
    </citation>
    <scope>NUCLEOTIDE SEQUENCE [LARGE SCALE GENOMIC DNA]</scope>
    <source>
        <strain evidence="4">DSM 44918</strain>
    </source>
</reference>
<accession>A0ABU2LZ90</accession>
<sequence>MSAGNTGGGTPGEGDDPFAYLYRPEDGQPQAPSGPRQPSYNQVRPVGQRTYGGQQGQGQGQRGGYGYPQPDTRYAAPETRPGGVPPVGHGGHGRRQAPEPRRNGLLIGAIAVVLAVVLGVGAAIMFSGDGDENQADGTETTAPPDDSSNDDGEGGADDEPSDEPTDEDAAGELPVAELASLQFGGGAGLQTGVANARSDDGSYITVTPNSTITWTFDLQGDPGQYYFYTGYSTVSDGQSMSFSVNGTAREDGVDLKDWATGSDEWADSWVSTFNLVDLQEGQNTIQLSCTSSCDVLIDQFLISEEQL</sequence>
<keyword evidence="2" id="KW-1133">Transmembrane helix</keyword>
<dbReference type="RefSeq" id="WP_311603807.1">
    <property type="nucleotide sequence ID" value="NZ_JAVREM010000077.1"/>
</dbReference>
<dbReference type="Proteomes" id="UP001183420">
    <property type="component" value="Unassembled WGS sequence"/>
</dbReference>
<evidence type="ECO:0000256" key="2">
    <source>
        <dbReference type="SAM" id="Phobius"/>
    </source>
</evidence>
<feature type="compositionally biased region" description="Gly residues" evidence="1">
    <location>
        <begin position="1"/>
        <end position="12"/>
    </location>
</feature>